<evidence type="ECO:0000313" key="2">
    <source>
        <dbReference type="Proteomes" id="UP000326565"/>
    </source>
</evidence>
<dbReference type="Gene3D" id="3.30.559.10">
    <property type="entry name" value="Chloramphenicol acetyltransferase-like domain"/>
    <property type="match status" value="1"/>
</dbReference>
<reference evidence="1 2" key="1">
    <citation type="submission" date="2019-04" db="EMBL/GenBank/DDBJ databases">
        <title>Friends and foes A comparative genomics study of 23 Aspergillus species from section Flavi.</title>
        <authorList>
            <consortium name="DOE Joint Genome Institute"/>
            <person name="Kjaerbolling I."/>
            <person name="Vesth T."/>
            <person name="Frisvad J.C."/>
            <person name="Nybo J.L."/>
            <person name="Theobald S."/>
            <person name="Kildgaard S."/>
            <person name="Isbrandt T."/>
            <person name="Kuo A."/>
            <person name="Sato A."/>
            <person name="Lyhne E.K."/>
            <person name="Kogle M.E."/>
            <person name="Wiebenga A."/>
            <person name="Kun R.S."/>
            <person name="Lubbers R.J."/>
            <person name="Makela M.R."/>
            <person name="Barry K."/>
            <person name="Chovatia M."/>
            <person name="Clum A."/>
            <person name="Daum C."/>
            <person name="Haridas S."/>
            <person name="He G."/>
            <person name="LaButti K."/>
            <person name="Lipzen A."/>
            <person name="Mondo S."/>
            <person name="Riley R."/>
            <person name="Salamov A."/>
            <person name="Simmons B.A."/>
            <person name="Magnuson J.K."/>
            <person name="Henrissat B."/>
            <person name="Mortensen U.H."/>
            <person name="Larsen T.O."/>
            <person name="Devries R.P."/>
            <person name="Grigoriev I.V."/>
            <person name="Machida M."/>
            <person name="Baker S.E."/>
            <person name="Andersen M.R."/>
        </authorList>
    </citation>
    <scope>NUCLEOTIDE SEQUENCE [LARGE SCALE GENOMIC DNA]</scope>
    <source>
        <strain evidence="1 2">CBS 151.66</strain>
    </source>
</reference>
<evidence type="ECO:0000313" key="1">
    <source>
        <dbReference type="EMBL" id="KAB8076501.1"/>
    </source>
</evidence>
<organism evidence="1 2">
    <name type="scientific">Aspergillus leporis</name>
    <dbReference type="NCBI Taxonomy" id="41062"/>
    <lineage>
        <taxon>Eukaryota</taxon>
        <taxon>Fungi</taxon>
        <taxon>Dikarya</taxon>
        <taxon>Ascomycota</taxon>
        <taxon>Pezizomycotina</taxon>
        <taxon>Eurotiomycetes</taxon>
        <taxon>Eurotiomycetidae</taxon>
        <taxon>Eurotiales</taxon>
        <taxon>Aspergillaceae</taxon>
        <taxon>Aspergillus</taxon>
        <taxon>Aspergillus subgen. Circumdati</taxon>
    </lineage>
</organism>
<dbReference type="InterPro" id="IPR023213">
    <property type="entry name" value="CAT-like_dom_sf"/>
</dbReference>
<dbReference type="Proteomes" id="UP000326565">
    <property type="component" value="Unassembled WGS sequence"/>
</dbReference>
<proteinExistence type="predicted"/>
<dbReference type="AlphaFoldDB" id="A0A5N5X6Y4"/>
<accession>A0A5N5X6Y4</accession>
<sequence>MYNVSGMEAEVAESIKALIIHHREMLDYSTEEKNTYYLTSQHISSAVNLPEEHPVRRLLAETSVEGYFTHNNFKFKPETRSLSTFAADLLREIKAAVPLSSLPRDPISGFFLLVIPNLRIAAMPRQEVFQLYPLGWEDNPEEERSKVSTLDYLTACTYNNYALFFRLEDADKPWAAAVLKAGPEWTLSQTRHLCGTIEKDAAGRPFIC</sequence>
<keyword evidence="2" id="KW-1185">Reference proteome</keyword>
<gene>
    <name evidence="1" type="ORF">BDV29DRAFT_154677</name>
</gene>
<name>A0A5N5X6Y4_9EURO</name>
<dbReference type="EMBL" id="ML732180">
    <property type="protein sequence ID" value="KAB8076501.1"/>
    <property type="molecule type" value="Genomic_DNA"/>
</dbReference>
<protein>
    <submittedName>
        <fullName evidence="1">Uncharacterized protein</fullName>
    </submittedName>
</protein>
<dbReference type="OrthoDB" id="194443at2759"/>